<dbReference type="PANTHER" id="PTHR12561">
    <property type="entry name" value="LIPOATE-PROTEIN LIGASE"/>
    <property type="match status" value="1"/>
</dbReference>
<evidence type="ECO:0000313" key="9">
    <source>
        <dbReference type="EMBL" id="WNG43771.1"/>
    </source>
</evidence>
<comment type="catalytic activity">
    <reaction evidence="7">
        <text>L-lysyl-[lipoyl-carrier protein] + (R)-lipoate + ATP = N(6)-[(R)-lipoyl]-L-lysyl-[lipoyl-carrier protein] + AMP + diphosphate + H(+)</text>
        <dbReference type="Rhea" id="RHEA:49288"/>
        <dbReference type="Rhea" id="RHEA-COMP:10500"/>
        <dbReference type="Rhea" id="RHEA-COMP:10502"/>
        <dbReference type="ChEBI" id="CHEBI:15378"/>
        <dbReference type="ChEBI" id="CHEBI:29969"/>
        <dbReference type="ChEBI" id="CHEBI:30616"/>
        <dbReference type="ChEBI" id="CHEBI:33019"/>
        <dbReference type="ChEBI" id="CHEBI:83088"/>
        <dbReference type="ChEBI" id="CHEBI:83099"/>
        <dbReference type="ChEBI" id="CHEBI:456215"/>
        <dbReference type="EC" id="6.3.1.20"/>
    </reaction>
</comment>
<dbReference type="Pfam" id="PF10437">
    <property type="entry name" value="Lip_prot_lig_C"/>
    <property type="match status" value="1"/>
</dbReference>
<keyword evidence="4 9" id="KW-0436">Ligase</keyword>
<dbReference type="GO" id="GO:0016979">
    <property type="term" value="F:lipoate-protein ligase activity"/>
    <property type="evidence" value="ECO:0007669"/>
    <property type="project" value="UniProtKB-EC"/>
</dbReference>
<evidence type="ECO:0000259" key="8">
    <source>
        <dbReference type="PROSITE" id="PS51733"/>
    </source>
</evidence>
<dbReference type="EMBL" id="CP043494">
    <property type="protein sequence ID" value="WNG43771.1"/>
    <property type="molecule type" value="Genomic_DNA"/>
</dbReference>
<dbReference type="InterPro" id="IPR004143">
    <property type="entry name" value="BPL_LPL_catalytic"/>
</dbReference>
<evidence type="ECO:0000256" key="5">
    <source>
        <dbReference type="ARBA" id="ARBA00022741"/>
    </source>
</evidence>
<evidence type="ECO:0000256" key="4">
    <source>
        <dbReference type="ARBA" id="ARBA00022598"/>
    </source>
</evidence>
<proteinExistence type="predicted"/>
<evidence type="ECO:0000256" key="7">
    <source>
        <dbReference type="ARBA" id="ARBA00048037"/>
    </source>
</evidence>
<evidence type="ECO:0000256" key="6">
    <source>
        <dbReference type="ARBA" id="ARBA00022840"/>
    </source>
</evidence>
<keyword evidence="6" id="KW-0067">ATP-binding</keyword>
<dbReference type="InterPro" id="IPR004562">
    <property type="entry name" value="LipoylTrfase_LipoateP_Ligase"/>
</dbReference>
<dbReference type="NCBIfam" id="TIGR00545">
    <property type="entry name" value="lipoyltrans"/>
    <property type="match status" value="1"/>
</dbReference>
<dbReference type="InterPro" id="IPR019491">
    <property type="entry name" value="Lipoate_protein_ligase_C"/>
</dbReference>
<dbReference type="Pfam" id="PF21948">
    <property type="entry name" value="LplA-B_cat"/>
    <property type="match status" value="1"/>
</dbReference>
<dbReference type="EC" id="6.3.1.20" evidence="3"/>
<comment type="pathway">
    <text evidence="2">Protein modification; protein lipoylation via exogenous pathway; protein N(6)-(lipoyl)lysine from lipoate: step 1/2.</text>
</comment>
<dbReference type="PROSITE" id="PS51733">
    <property type="entry name" value="BPL_LPL_CATALYTIC"/>
    <property type="match status" value="1"/>
</dbReference>
<dbReference type="CDD" id="cd16443">
    <property type="entry name" value="LplA"/>
    <property type="match status" value="1"/>
</dbReference>
<dbReference type="Gene3D" id="3.30.390.50">
    <property type="entry name" value="CO dehydrogenase flavoprotein, C-terminal domain"/>
    <property type="match status" value="1"/>
</dbReference>
<dbReference type="Proteomes" id="UP001611383">
    <property type="component" value="Chromosome"/>
</dbReference>
<dbReference type="SUPFAM" id="SSF82649">
    <property type="entry name" value="SufE/NifU"/>
    <property type="match status" value="1"/>
</dbReference>
<accession>A0ABY9WIY9</accession>
<dbReference type="PANTHER" id="PTHR12561:SF3">
    <property type="entry name" value="LIPOYLTRANSFERASE 1, MITOCHONDRIAL"/>
    <property type="match status" value="1"/>
</dbReference>
<feature type="domain" description="BPL/LPL catalytic" evidence="8">
    <location>
        <begin position="31"/>
        <end position="218"/>
    </location>
</feature>
<dbReference type="SUPFAM" id="SSF55681">
    <property type="entry name" value="Class II aaRS and biotin synthetases"/>
    <property type="match status" value="1"/>
</dbReference>
<name>A0ABY9WIY9_9BACT</name>
<sequence>MSQERVRILLSQTFNPWFNLATEDWIFREMDTRTRTLFLWRNAETVVIGRNQNPWSECNLKRMEDDKIFLARRTSGGGAVFHDLGNTCFTFLSSKEGYSKATNVTILLDALKRLGVTAEASGRNDLVIPMEDGPRKISGSAYRETRDRAFHHGTFLISTDLKRLANYLTPHPKKLESKGSASVRARVMNINDVQPAVNHDSLVQALIAAFCDHHGATAEPELLDHAFLESQPSLKGMFEQFSSWDWRFGNAPQFHHQMVEYLSWGFFEVHIDSQHGHISRAQVFSDALFPELVQDLQAALVGKPYSRAGVKDAVTGLRAQYPGQERELDELEAWLMKQVEV</sequence>
<keyword evidence="10" id="KW-1185">Reference proteome</keyword>
<organism evidence="9 10">
    <name type="scientific">Archangium minus</name>
    <dbReference type="NCBI Taxonomy" id="83450"/>
    <lineage>
        <taxon>Bacteria</taxon>
        <taxon>Pseudomonadati</taxon>
        <taxon>Myxococcota</taxon>
        <taxon>Myxococcia</taxon>
        <taxon>Myxococcales</taxon>
        <taxon>Cystobacterineae</taxon>
        <taxon>Archangiaceae</taxon>
        <taxon>Archangium</taxon>
    </lineage>
</organism>
<evidence type="ECO:0000256" key="2">
    <source>
        <dbReference type="ARBA" id="ARBA00005124"/>
    </source>
</evidence>
<evidence type="ECO:0000256" key="3">
    <source>
        <dbReference type="ARBA" id="ARBA00012367"/>
    </source>
</evidence>
<dbReference type="Gene3D" id="3.30.930.10">
    <property type="entry name" value="Bira Bifunctional Protein, Domain 2"/>
    <property type="match status" value="1"/>
</dbReference>
<gene>
    <name evidence="9" type="ORF">F0U60_06425</name>
</gene>
<reference evidence="9 10" key="1">
    <citation type="submission" date="2019-08" db="EMBL/GenBank/DDBJ databases">
        <title>Archangium and Cystobacter genomes.</title>
        <authorList>
            <person name="Chen I.-C.K."/>
            <person name="Wielgoss S."/>
        </authorList>
    </citation>
    <scope>NUCLEOTIDE SEQUENCE [LARGE SCALE GENOMIC DNA]</scope>
    <source>
        <strain evidence="9 10">Cbm 6</strain>
    </source>
</reference>
<evidence type="ECO:0000256" key="1">
    <source>
        <dbReference type="ARBA" id="ARBA00005085"/>
    </source>
</evidence>
<comment type="pathway">
    <text evidence="1">Protein modification; protein lipoylation via exogenous pathway; protein N(6)-(lipoyl)lysine from lipoate: step 2/2.</text>
</comment>
<evidence type="ECO:0000313" key="10">
    <source>
        <dbReference type="Proteomes" id="UP001611383"/>
    </source>
</evidence>
<protein>
    <recommendedName>
        <fullName evidence="3">lipoate--protein ligase</fullName>
        <ecNumber evidence="3">6.3.1.20</ecNumber>
    </recommendedName>
</protein>
<dbReference type="InterPro" id="IPR045864">
    <property type="entry name" value="aa-tRNA-synth_II/BPL/LPL"/>
</dbReference>
<keyword evidence="5" id="KW-0547">Nucleotide-binding</keyword>
<dbReference type="RefSeq" id="WP_395815440.1">
    <property type="nucleotide sequence ID" value="NZ_CP043494.1"/>
</dbReference>